<dbReference type="EMBL" id="RQTJ01000011">
    <property type="protein sequence ID" value="RRA95120.1"/>
    <property type="molecule type" value="Genomic_DNA"/>
</dbReference>
<evidence type="ECO:0000313" key="1">
    <source>
        <dbReference type="EMBL" id="RRA95120.1"/>
    </source>
</evidence>
<gene>
    <name evidence="1" type="ORF">EG242_06870</name>
</gene>
<proteinExistence type="predicted"/>
<sequence length="107" mass="12710">MKDNVRNKQNEIELIKSYSELIATEVKKIKKEQNKFKKDIDYDLIKIYKKNIIEFWKKLGNDLNDVNSSIHNYEQGTEIHDAEGIVKDLNNILEKNGLIEDYKISFY</sequence>
<name>A0A3P1B1T2_9FLAO</name>
<dbReference type="AlphaFoldDB" id="A0A3P1B1T2"/>
<protein>
    <submittedName>
        <fullName evidence="1">Uncharacterized protein</fullName>
    </submittedName>
</protein>
<organism evidence="1 2">
    <name type="scientific">Paenimyroides viscosum</name>
    <dbReference type="NCBI Taxonomy" id="2488729"/>
    <lineage>
        <taxon>Bacteria</taxon>
        <taxon>Pseudomonadati</taxon>
        <taxon>Bacteroidota</taxon>
        <taxon>Flavobacteriia</taxon>
        <taxon>Flavobacteriales</taxon>
        <taxon>Flavobacteriaceae</taxon>
        <taxon>Paenimyroides</taxon>
    </lineage>
</organism>
<dbReference type="RefSeq" id="WP_124899164.1">
    <property type="nucleotide sequence ID" value="NZ_RQTJ01000011.1"/>
</dbReference>
<keyword evidence="2" id="KW-1185">Reference proteome</keyword>
<dbReference type="Proteomes" id="UP000268372">
    <property type="component" value="Unassembled WGS sequence"/>
</dbReference>
<reference evidence="1 2" key="1">
    <citation type="submission" date="2018-11" db="EMBL/GenBank/DDBJ databases">
        <title>Flavobacterium sp. nov., YIM 102796 draft genome.</title>
        <authorList>
            <person name="Li G."/>
            <person name="Jiang Y."/>
        </authorList>
    </citation>
    <scope>NUCLEOTIDE SEQUENCE [LARGE SCALE GENOMIC DNA]</scope>
    <source>
        <strain evidence="1 2">YIM 102796</strain>
    </source>
</reference>
<accession>A0A3P1B1T2</accession>
<evidence type="ECO:0000313" key="2">
    <source>
        <dbReference type="Proteomes" id="UP000268372"/>
    </source>
</evidence>
<comment type="caution">
    <text evidence="1">The sequence shown here is derived from an EMBL/GenBank/DDBJ whole genome shotgun (WGS) entry which is preliminary data.</text>
</comment>